<reference evidence="1 2" key="1">
    <citation type="submission" date="2024-04" db="EMBL/GenBank/DDBJ databases">
        <title>Tritrichomonas musculus Genome.</title>
        <authorList>
            <person name="Alves-Ferreira E."/>
            <person name="Grigg M."/>
            <person name="Lorenzi H."/>
            <person name="Galac M."/>
        </authorList>
    </citation>
    <scope>NUCLEOTIDE SEQUENCE [LARGE SCALE GENOMIC DNA]</scope>
    <source>
        <strain evidence="1 2">EAF2021</strain>
    </source>
</reference>
<organism evidence="1 2">
    <name type="scientific">Tritrichomonas musculus</name>
    <dbReference type="NCBI Taxonomy" id="1915356"/>
    <lineage>
        <taxon>Eukaryota</taxon>
        <taxon>Metamonada</taxon>
        <taxon>Parabasalia</taxon>
        <taxon>Tritrichomonadida</taxon>
        <taxon>Tritrichomonadidae</taxon>
        <taxon>Tritrichomonas</taxon>
    </lineage>
</organism>
<name>A0ABR2KQP7_9EUKA</name>
<comment type="caution">
    <text evidence="1">The sequence shown here is derived from an EMBL/GenBank/DDBJ whole genome shotgun (WGS) entry which is preliminary data.</text>
</comment>
<dbReference type="Proteomes" id="UP001470230">
    <property type="component" value="Unassembled WGS sequence"/>
</dbReference>
<sequence length="108" mass="12465">MTSPNIPRAGTLSFSFYAELTYQIENPFLEIQVLSEDNRIPVFRIRDTLCRDNVLRCPASFSPVLYKNQIHLPATLNPGSYILRFTFREGKQTISCYEKSFQIADIIN</sequence>
<gene>
    <name evidence="1" type="ORF">M9Y10_021563</name>
</gene>
<evidence type="ECO:0000313" key="2">
    <source>
        <dbReference type="Proteomes" id="UP001470230"/>
    </source>
</evidence>
<proteinExistence type="predicted"/>
<dbReference type="EMBL" id="JAPFFF010000003">
    <property type="protein sequence ID" value="KAK8893148.1"/>
    <property type="molecule type" value="Genomic_DNA"/>
</dbReference>
<evidence type="ECO:0008006" key="3">
    <source>
        <dbReference type="Google" id="ProtNLM"/>
    </source>
</evidence>
<evidence type="ECO:0000313" key="1">
    <source>
        <dbReference type="EMBL" id="KAK8893148.1"/>
    </source>
</evidence>
<accession>A0ABR2KQP7</accession>
<keyword evidence="2" id="KW-1185">Reference proteome</keyword>
<protein>
    <recommendedName>
        <fullName evidence="3">MD-2-related lipid-recognition domain-containing protein</fullName>
    </recommendedName>
</protein>